<keyword evidence="11" id="KW-1185">Reference proteome</keyword>
<evidence type="ECO:0000256" key="8">
    <source>
        <dbReference type="SAM" id="SignalP"/>
    </source>
</evidence>
<dbReference type="OrthoDB" id="9769871at2"/>
<comment type="subcellular location">
    <subcellularLocation>
        <location evidence="1">Cell membrane</location>
        <topology evidence="1">Lipid-anchor</topology>
    </subcellularLocation>
</comment>
<evidence type="ECO:0000256" key="6">
    <source>
        <dbReference type="ARBA" id="ARBA00023288"/>
    </source>
</evidence>
<dbReference type="AlphaFoldDB" id="A0A1M5RSW2"/>
<name>A0A1M5RSW2_9CLOT</name>
<accession>A0A1M5RSW2</accession>
<dbReference type="SUPFAM" id="SSF53822">
    <property type="entry name" value="Periplasmic binding protein-like I"/>
    <property type="match status" value="1"/>
</dbReference>
<dbReference type="PANTHER" id="PTHR34296">
    <property type="entry name" value="TRANSCRIPTIONAL ACTIVATOR PROTEIN MED"/>
    <property type="match status" value="1"/>
</dbReference>
<dbReference type="PANTHER" id="PTHR34296:SF2">
    <property type="entry name" value="ABC TRANSPORTER GUANOSINE-BINDING PROTEIN NUPN"/>
    <property type="match status" value="1"/>
</dbReference>
<evidence type="ECO:0000313" key="11">
    <source>
        <dbReference type="Proteomes" id="UP000184447"/>
    </source>
</evidence>
<evidence type="ECO:0000256" key="7">
    <source>
        <dbReference type="SAM" id="MobiDB-lite"/>
    </source>
</evidence>
<gene>
    <name evidence="10" type="ORF">SAMN02745207_00681</name>
</gene>
<evidence type="ECO:0000256" key="4">
    <source>
        <dbReference type="ARBA" id="ARBA00022729"/>
    </source>
</evidence>
<evidence type="ECO:0000256" key="3">
    <source>
        <dbReference type="ARBA" id="ARBA00022475"/>
    </source>
</evidence>
<evidence type="ECO:0000259" key="9">
    <source>
        <dbReference type="Pfam" id="PF02608"/>
    </source>
</evidence>
<dbReference type="Pfam" id="PF02608">
    <property type="entry name" value="Bmp"/>
    <property type="match status" value="1"/>
</dbReference>
<dbReference type="PROSITE" id="PS51257">
    <property type="entry name" value="PROKAR_LIPOPROTEIN"/>
    <property type="match status" value="1"/>
</dbReference>
<dbReference type="EMBL" id="FQXM01000003">
    <property type="protein sequence ID" value="SHH28893.1"/>
    <property type="molecule type" value="Genomic_DNA"/>
</dbReference>
<organism evidence="10 11">
    <name type="scientific">Clostridium grantii DSM 8605</name>
    <dbReference type="NCBI Taxonomy" id="1121316"/>
    <lineage>
        <taxon>Bacteria</taxon>
        <taxon>Bacillati</taxon>
        <taxon>Bacillota</taxon>
        <taxon>Clostridia</taxon>
        <taxon>Eubacteriales</taxon>
        <taxon>Clostridiaceae</taxon>
        <taxon>Clostridium</taxon>
    </lineage>
</organism>
<dbReference type="InterPro" id="IPR050957">
    <property type="entry name" value="BMP_lipoprotein"/>
</dbReference>
<feature type="domain" description="ABC transporter substrate-binding protein PnrA-like" evidence="9">
    <location>
        <begin position="54"/>
        <end position="357"/>
    </location>
</feature>
<protein>
    <submittedName>
        <fullName evidence="10">Nucleoside-binding protein</fullName>
    </submittedName>
</protein>
<feature type="chain" id="PRO_5012206379" evidence="8">
    <location>
        <begin position="29"/>
        <end position="372"/>
    </location>
</feature>
<dbReference type="InterPro" id="IPR003760">
    <property type="entry name" value="PnrA-like"/>
</dbReference>
<sequence length="372" mass="39031">MKKRLVAIVASVAVVATLLAGCAGNNNAETENNAAKNNTATEEKDERTATDITVGLSTDAGGRGDKSFNDSAIAGLDKIETEYTVKPVILESQSQDDYVPYLTQLAEDNNLVFGVGFLMQSSVEEVATAAPDTNFGIIDSVVELPNVVSIGFKEQEGSFLMGVIAGKMTKTNQVGFIGGIDMPLIQRFEAGFIAGVMSVNPEAAVKLMDRSNVAYTGAFDNPQAGQEAAKKLYSAGADVIFHASGACGLGLLQEAHEQRANGKDVWAIGVDSDQAAIVPEYADAILSSMMKRVDTATYDVSKALIEGNFKGGEVVVYGLAEEGVGLAPTTDKNTPADVVALCESYKASIVKGDIVVPEDLDAAKAFVPVEVK</sequence>
<dbReference type="CDD" id="cd06354">
    <property type="entry name" value="PBP1_PrnA-like"/>
    <property type="match status" value="1"/>
</dbReference>
<keyword evidence="4 8" id="KW-0732">Signal</keyword>
<dbReference type="Gene3D" id="3.40.50.2300">
    <property type="match status" value="2"/>
</dbReference>
<dbReference type="Proteomes" id="UP000184447">
    <property type="component" value="Unassembled WGS sequence"/>
</dbReference>
<proteinExistence type="inferred from homology"/>
<keyword evidence="6" id="KW-0449">Lipoprotein</keyword>
<evidence type="ECO:0000256" key="5">
    <source>
        <dbReference type="ARBA" id="ARBA00023136"/>
    </source>
</evidence>
<dbReference type="GO" id="GO:0005886">
    <property type="term" value="C:plasma membrane"/>
    <property type="evidence" value="ECO:0007669"/>
    <property type="project" value="UniProtKB-SubCell"/>
</dbReference>
<dbReference type="InterPro" id="IPR028082">
    <property type="entry name" value="Peripla_BP_I"/>
</dbReference>
<feature type="region of interest" description="Disordered" evidence="7">
    <location>
        <begin position="26"/>
        <end position="48"/>
    </location>
</feature>
<evidence type="ECO:0000256" key="1">
    <source>
        <dbReference type="ARBA" id="ARBA00004193"/>
    </source>
</evidence>
<feature type="signal peptide" evidence="8">
    <location>
        <begin position="1"/>
        <end position="28"/>
    </location>
</feature>
<dbReference type="RefSeq" id="WP_073337012.1">
    <property type="nucleotide sequence ID" value="NZ_FQXM01000003.1"/>
</dbReference>
<feature type="compositionally biased region" description="Low complexity" evidence="7">
    <location>
        <begin position="26"/>
        <end position="40"/>
    </location>
</feature>
<reference evidence="10 11" key="1">
    <citation type="submission" date="2016-11" db="EMBL/GenBank/DDBJ databases">
        <authorList>
            <person name="Jaros S."/>
            <person name="Januszkiewicz K."/>
            <person name="Wedrychowicz H."/>
        </authorList>
    </citation>
    <scope>NUCLEOTIDE SEQUENCE [LARGE SCALE GENOMIC DNA]</scope>
    <source>
        <strain evidence="10 11">DSM 8605</strain>
    </source>
</reference>
<keyword evidence="3" id="KW-1003">Cell membrane</keyword>
<dbReference type="STRING" id="1121316.SAMN02745207_00681"/>
<evidence type="ECO:0000256" key="2">
    <source>
        <dbReference type="ARBA" id="ARBA00008610"/>
    </source>
</evidence>
<comment type="similarity">
    <text evidence="2">Belongs to the BMP lipoprotein family.</text>
</comment>
<evidence type="ECO:0000313" key="10">
    <source>
        <dbReference type="EMBL" id="SHH28893.1"/>
    </source>
</evidence>
<keyword evidence="5" id="KW-0472">Membrane</keyword>